<dbReference type="PANTHER" id="PTHR11550:SF0">
    <property type="entry name" value="CTP SYNTHASE-RELATED"/>
    <property type="match status" value="1"/>
</dbReference>
<dbReference type="Pfam" id="PF00117">
    <property type="entry name" value="GATase"/>
    <property type="match status" value="1"/>
</dbReference>
<dbReference type="EMBL" id="RIBS01000003">
    <property type="protein sequence ID" value="RNF84310.1"/>
    <property type="molecule type" value="Genomic_DNA"/>
</dbReference>
<dbReference type="Gene3D" id="3.40.50.880">
    <property type="match status" value="1"/>
</dbReference>
<feature type="domain" description="Glutamine amidotransferase" evidence="10">
    <location>
        <begin position="30"/>
        <end position="120"/>
    </location>
</feature>
<dbReference type="Proteomes" id="UP000267049">
    <property type="component" value="Unassembled WGS sequence"/>
</dbReference>
<dbReference type="SUPFAM" id="SSF52317">
    <property type="entry name" value="Class I glutamine amidotransferase-like"/>
    <property type="match status" value="1"/>
</dbReference>
<evidence type="ECO:0000256" key="4">
    <source>
        <dbReference type="ARBA" id="ARBA00022598"/>
    </source>
</evidence>
<evidence type="ECO:0000256" key="3">
    <source>
        <dbReference type="ARBA" id="ARBA00012291"/>
    </source>
</evidence>
<keyword evidence="6" id="KW-0067">ATP-binding</keyword>
<evidence type="ECO:0000256" key="8">
    <source>
        <dbReference type="ARBA" id="ARBA00022975"/>
    </source>
</evidence>
<protein>
    <recommendedName>
        <fullName evidence="3">CTP synthase (glutamine hydrolyzing)</fullName>
        <ecNumber evidence="3">6.3.4.2</ecNumber>
    </recommendedName>
</protein>
<name>A0A3M8SZI4_9GAMM</name>
<evidence type="ECO:0000256" key="7">
    <source>
        <dbReference type="ARBA" id="ARBA00022962"/>
    </source>
</evidence>
<keyword evidence="4" id="KW-0436">Ligase</keyword>
<dbReference type="GO" id="GO:0003883">
    <property type="term" value="F:CTP synthase activity"/>
    <property type="evidence" value="ECO:0007669"/>
    <property type="project" value="UniProtKB-EC"/>
</dbReference>
<dbReference type="GO" id="GO:0005829">
    <property type="term" value="C:cytosol"/>
    <property type="evidence" value="ECO:0007669"/>
    <property type="project" value="TreeGrafter"/>
</dbReference>
<dbReference type="AlphaFoldDB" id="A0A3M8SZI4"/>
<comment type="catalytic activity">
    <reaction evidence="9">
        <text>UTP + L-glutamine + ATP + H2O = CTP + L-glutamate + ADP + phosphate + 2 H(+)</text>
        <dbReference type="Rhea" id="RHEA:26426"/>
        <dbReference type="ChEBI" id="CHEBI:15377"/>
        <dbReference type="ChEBI" id="CHEBI:15378"/>
        <dbReference type="ChEBI" id="CHEBI:29985"/>
        <dbReference type="ChEBI" id="CHEBI:30616"/>
        <dbReference type="ChEBI" id="CHEBI:37563"/>
        <dbReference type="ChEBI" id="CHEBI:43474"/>
        <dbReference type="ChEBI" id="CHEBI:46398"/>
        <dbReference type="ChEBI" id="CHEBI:58359"/>
        <dbReference type="ChEBI" id="CHEBI:456216"/>
        <dbReference type="EC" id="6.3.4.2"/>
    </reaction>
</comment>
<evidence type="ECO:0000256" key="5">
    <source>
        <dbReference type="ARBA" id="ARBA00022741"/>
    </source>
</evidence>
<dbReference type="OrthoDB" id="3286005at2"/>
<dbReference type="NCBIfam" id="NF004836">
    <property type="entry name" value="PRK06186.1"/>
    <property type="match status" value="1"/>
</dbReference>
<dbReference type="GO" id="GO:0042802">
    <property type="term" value="F:identical protein binding"/>
    <property type="evidence" value="ECO:0007669"/>
    <property type="project" value="TreeGrafter"/>
</dbReference>
<gene>
    <name evidence="11" type="ORF">EER27_07950</name>
</gene>
<evidence type="ECO:0000256" key="6">
    <source>
        <dbReference type="ARBA" id="ARBA00022840"/>
    </source>
</evidence>
<sequence length="256" mass="27345">MSVARSNALTTRIALVGDFNEAVLAHRAIPQALAMSAQALGITLDVRWLATDTLRADDDLAGFAGVWCVPASPYRSMDGALLAIRHARTRQLPFLGTCGGFQHAIVEYARNVLGWADADHAETAPDAARAVIVPLACSLVEVAEPVIFRPGSRIAEAYATEWIEEGYHCRYGLADGFRDAAFADGALRIGAVDEHGDVRAIELRDHPFFVATLFQPERAALRGDPCPLVRAFVAAAGQDSLPAGSAGTVRLDPADR</sequence>
<dbReference type="InterPro" id="IPR004468">
    <property type="entry name" value="CTP_synthase"/>
</dbReference>
<evidence type="ECO:0000313" key="12">
    <source>
        <dbReference type="Proteomes" id="UP000267049"/>
    </source>
</evidence>
<accession>A0A3M8SZI4</accession>
<evidence type="ECO:0000259" key="10">
    <source>
        <dbReference type="Pfam" id="PF00117"/>
    </source>
</evidence>
<keyword evidence="7" id="KW-0315">Glutamine amidotransferase</keyword>
<dbReference type="InterPro" id="IPR017926">
    <property type="entry name" value="GATASE"/>
</dbReference>
<dbReference type="UniPathway" id="UPA00159">
    <property type="reaction ID" value="UER00277"/>
</dbReference>
<reference evidence="11 12" key="1">
    <citation type="submission" date="2018-11" db="EMBL/GenBank/DDBJ databases">
        <title>Lysobacter cryohumiis sp. nov., isolated from soil in the Tianshan Mountains, Xinjiang, China.</title>
        <authorList>
            <person name="Luo Y."/>
            <person name="Sheng H."/>
        </authorList>
    </citation>
    <scope>NUCLEOTIDE SEQUENCE [LARGE SCALE GENOMIC DNA]</scope>
    <source>
        <strain evidence="11 12">ZS60</strain>
    </source>
</reference>
<keyword evidence="12" id="KW-1185">Reference proteome</keyword>
<dbReference type="EC" id="6.3.4.2" evidence="3"/>
<comment type="pathway">
    <text evidence="1">Pyrimidine metabolism; CTP biosynthesis via de novo pathway; CTP from UDP: step 2/2.</text>
</comment>
<dbReference type="GO" id="GO:0019856">
    <property type="term" value="P:pyrimidine nucleobase biosynthetic process"/>
    <property type="evidence" value="ECO:0007669"/>
    <property type="project" value="TreeGrafter"/>
</dbReference>
<comment type="similarity">
    <text evidence="2">Belongs to the CTP synthase family.</text>
</comment>
<evidence type="ECO:0000256" key="1">
    <source>
        <dbReference type="ARBA" id="ARBA00005171"/>
    </source>
</evidence>
<dbReference type="PANTHER" id="PTHR11550">
    <property type="entry name" value="CTP SYNTHASE"/>
    <property type="match status" value="1"/>
</dbReference>
<comment type="caution">
    <text evidence="11">The sequence shown here is derived from an EMBL/GenBank/DDBJ whole genome shotgun (WGS) entry which is preliminary data.</text>
</comment>
<dbReference type="InterPro" id="IPR029062">
    <property type="entry name" value="Class_I_gatase-like"/>
</dbReference>
<evidence type="ECO:0000313" key="11">
    <source>
        <dbReference type="EMBL" id="RNF84310.1"/>
    </source>
</evidence>
<proteinExistence type="inferred from homology"/>
<keyword evidence="5" id="KW-0547">Nucleotide-binding</keyword>
<dbReference type="GO" id="GO:0005524">
    <property type="term" value="F:ATP binding"/>
    <property type="evidence" value="ECO:0007669"/>
    <property type="project" value="UniProtKB-KW"/>
</dbReference>
<dbReference type="GO" id="GO:0044210">
    <property type="term" value="P:'de novo' CTP biosynthetic process"/>
    <property type="evidence" value="ECO:0007669"/>
    <property type="project" value="UniProtKB-UniPathway"/>
</dbReference>
<evidence type="ECO:0000256" key="9">
    <source>
        <dbReference type="ARBA" id="ARBA00047781"/>
    </source>
</evidence>
<keyword evidence="8" id="KW-0665">Pyrimidine biosynthesis</keyword>
<organism evidence="11 12">
    <name type="scientific">Montanilutibacter psychrotolerans</name>
    <dbReference type="NCBI Taxonomy" id="1327343"/>
    <lineage>
        <taxon>Bacteria</taxon>
        <taxon>Pseudomonadati</taxon>
        <taxon>Pseudomonadota</taxon>
        <taxon>Gammaproteobacteria</taxon>
        <taxon>Lysobacterales</taxon>
        <taxon>Lysobacteraceae</taxon>
        <taxon>Montanilutibacter</taxon>
    </lineage>
</organism>
<evidence type="ECO:0000256" key="2">
    <source>
        <dbReference type="ARBA" id="ARBA00007533"/>
    </source>
</evidence>